<keyword evidence="3" id="KW-1185">Reference proteome</keyword>
<feature type="region of interest" description="Disordered" evidence="1">
    <location>
        <begin position="158"/>
        <end position="218"/>
    </location>
</feature>
<dbReference type="Proteomes" id="UP000244336">
    <property type="component" value="Chromosome 9"/>
</dbReference>
<sequence>MTRAISNVHTSRAACRAVLQRQAAAAARSPAAGRARSSRCQIKSISPLCGSGWVGSRWLRARGVPSQPPPSLKLLPLRLPAGRPLCSGGRAAMASAGWAWVAEVAGEELAKLEAAHPGRFGPLKAELERLVADPGLDAAAFPSLASLRAAAAAVTTDDDGTAHASSQPAPFPEGLVCTQESSTRKRKPPAGGAVREREEGKRRRRTGTPPGGTKDRAELAIERAERCLERIRAIKRGLLAAWIH</sequence>
<evidence type="ECO:0000313" key="3">
    <source>
        <dbReference type="Proteomes" id="UP000244336"/>
    </source>
</evidence>
<accession>A0A2T7C5B8</accession>
<protein>
    <submittedName>
        <fullName evidence="2">Uncharacterized protein</fullName>
    </submittedName>
</protein>
<name>A0A2T7C5B8_9POAL</name>
<dbReference type="EMBL" id="CM009757">
    <property type="protein sequence ID" value="PUZ38532.1"/>
    <property type="molecule type" value="Genomic_DNA"/>
</dbReference>
<proteinExistence type="predicted"/>
<dbReference type="OrthoDB" id="687369at2759"/>
<evidence type="ECO:0000256" key="1">
    <source>
        <dbReference type="SAM" id="MobiDB-lite"/>
    </source>
</evidence>
<dbReference type="Gramene" id="PUZ38532">
    <property type="protein sequence ID" value="PUZ38532"/>
    <property type="gene ID" value="GQ55_9G204800"/>
</dbReference>
<gene>
    <name evidence="2" type="ORF">GQ55_9G204800</name>
</gene>
<dbReference type="AlphaFoldDB" id="A0A2T7C5B8"/>
<reference evidence="2 3" key="1">
    <citation type="submission" date="2018-04" db="EMBL/GenBank/DDBJ databases">
        <title>WGS assembly of Panicum hallii var. hallii HAL2.</title>
        <authorList>
            <person name="Lovell J."/>
            <person name="Jenkins J."/>
            <person name="Lowry D."/>
            <person name="Mamidi S."/>
            <person name="Sreedasyam A."/>
            <person name="Weng X."/>
            <person name="Barry K."/>
            <person name="Bonette J."/>
            <person name="Campitelli B."/>
            <person name="Daum C."/>
            <person name="Gordon S."/>
            <person name="Gould B."/>
            <person name="Lipzen A."/>
            <person name="MacQueen A."/>
            <person name="Palacio-Mejia J."/>
            <person name="Plott C."/>
            <person name="Shakirov E."/>
            <person name="Shu S."/>
            <person name="Yoshinaga Y."/>
            <person name="Zane M."/>
            <person name="Rokhsar D."/>
            <person name="Grimwood J."/>
            <person name="Schmutz J."/>
            <person name="Juenger T."/>
        </authorList>
    </citation>
    <scope>NUCLEOTIDE SEQUENCE [LARGE SCALE GENOMIC DNA]</scope>
    <source>
        <strain evidence="3">cv. HAL2</strain>
    </source>
</reference>
<evidence type="ECO:0000313" key="2">
    <source>
        <dbReference type="EMBL" id="PUZ38532.1"/>
    </source>
</evidence>
<organism evidence="2 3">
    <name type="scientific">Panicum hallii var. hallii</name>
    <dbReference type="NCBI Taxonomy" id="1504633"/>
    <lineage>
        <taxon>Eukaryota</taxon>
        <taxon>Viridiplantae</taxon>
        <taxon>Streptophyta</taxon>
        <taxon>Embryophyta</taxon>
        <taxon>Tracheophyta</taxon>
        <taxon>Spermatophyta</taxon>
        <taxon>Magnoliopsida</taxon>
        <taxon>Liliopsida</taxon>
        <taxon>Poales</taxon>
        <taxon>Poaceae</taxon>
        <taxon>PACMAD clade</taxon>
        <taxon>Panicoideae</taxon>
        <taxon>Panicodae</taxon>
        <taxon>Paniceae</taxon>
        <taxon>Panicinae</taxon>
        <taxon>Panicum</taxon>
        <taxon>Panicum sect. Panicum</taxon>
    </lineage>
</organism>